<evidence type="ECO:0000256" key="3">
    <source>
        <dbReference type="ARBA" id="ARBA00022553"/>
    </source>
</evidence>
<dbReference type="Pfam" id="PF00512">
    <property type="entry name" value="HisKA"/>
    <property type="match status" value="1"/>
</dbReference>
<dbReference type="SUPFAM" id="SSF55874">
    <property type="entry name" value="ATPase domain of HSP90 chaperone/DNA topoisomerase II/histidine kinase"/>
    <property type="match status" value="1"/>
</dbReference>
<dbReference type="InterPro" id="IPR004358">
    <property type="entry name" value="Sig_transdc_His_kin-like_C"/>
</dbReference>
<dbReference type="Gene3D" id="3.30.565.10">
    <property type="entry name" value="Histidine kinase-like ATPase, C-terminal domain"/>
    <property type="match status" value="1"/>
</dbReference>
<dbReference type="InterPro" id="IPR036890">
    <property type="entry name" value="HATPase_C_sf"/>
</dbReference>
<keyword evidence="3" id="KW-0597">Phosphoprotein</keyword>
<feature type="domain" description="PAS" evidence="7">
    <location>
        <begin position="162"/>
        <end position="207"/>
    </location>
</feature>
<dbReference type="InterPro" id="IPR003018">
    <property type="entry name" value="GAF"/>
</dbReference>
<dbReference type="Pfam" id="PF08448">
    <property type="entry name" value="PAS_4"/>
    <property type="match status" value="1"/>
</dbReference>
<dbReference type="CDD" id="cd00075">
    <property type="entry name" value="HATPase"/>
    <property type="match status" value="1"/>
</dbReference>
<comment type="catalytic activity">
    <reaction evidence="1">
        <text>ATP + protein L-histidine = ADP + protein N-phospho-L-histidine.</text>
        <dbReference type="EC" id="2.7.13.3"/>
    </reaction>
</comment>
<dbReference type="SMART" id="SM00065">
    <property type="entry name" value="GAF"/>
    <property type="match status" value="1"/>
</dbReference>
<dbReference type="InterPro" id="IPR003661">
    <property type="entry name" value="HisK_dim/P_dom"/>
</dbReference>
<dbReference type="SUPFAM" id="SSF55781">
    <property type="entry name" value="GAF domain-like"/>
    <property type="match status" value="1"/>
</dbReference>
<dbReference type="SMART" id="SM00086">
    <property type="entry name" value="PAC"/>
    <property type="match status" value="3"/>
</dbReference>
<dbReference type="Gene3D" id="3.30.450.40">
    <property type="match status" value="1"/>
</dbReference>
<dbReference type="RefSeq" id="WP_214611770.1">
    <property type="nucleotide sequence ID" value="NZ_JACATN010000003.1"/>
</dbReference>
<dbReference type="CDD" id="cd00082">
    <property type="entry name" value="HisKA"/>
    <property type="match status" value="1"/>
</dbReference>
<evidence type="ECO:0000313" key="9">
    <source>
        <dbReference type="EMBL" id="MBT2161624.1"/>
    </source>
</evidence>
<dbReference type="SMART" id="SM00388">
    <property type="entry name" value="HisKA"/>
    <property type="match status" value="1"/>
</dbReference>
<reference evidence="10" key="2">
    <citation type="submission" date="2023-07" db="EMBL/GenBank/DDBJ databases">
        <title>Zobellia barbeyronii sp. nov., a new marine flavobacterium, isolated from green and red algae.</title>
        <authorList>
            <person name="Nedashkovskaya O.I."/>
            <person name="Otstavnykh N."/>
            <person name="Zhukova N."/>
            <person name="Guzev K."/>
            <person name="Chausova V."/>
            <person name="Tekutyeva L."/>
            <person name="Mikhailov V."/>
            <person name="Isaeva M."/>
        </authorList>
    </citation>
    <scope>NUCLEOTIDE SEQUENCE [LARGE SCALE GENOMIC DNA]</scope>
    <source>
        <strain evidence="10">KMM 6746</strain>
    </source>
</reference>
<dbReference type="PANTHER" id="PTHR43304">
    <property type="entry name" value="PHYTOCHROME-LIKE PROTEIN CPH1"/>
    <property type="match status" value="1"/>
</dbReference>
<feature type="domain" description="Histidine kinase" evidence="6">
    <location>
        <begin position="867"/>
        <end position="1083"/>
    </location>
</feature>
<dbReference type="InterPro" id="IPR005467">
    <property type="entry name" value="His_kinase_dom"/>
</dbReference>
<dbReference type="Gene3D" id="2.10.70.100">
    <property type="match status" value="1"/>
</dbReference>
<gene>
    <name evidence="9" type="ORF">HW347_10120</name>
</gene>
<evidence type="ECO:0000313" key="10">
    <source>
        <dbReference type="Proteomes" id="UP000740413"/>
    </source>
</evidence>
<dbReference type="InterPro" id="IPR029016">
    <property type="entry name" value="GAF-like_dom_sf"/>
</dbReference>
<dbReference type="EC" id="2.7.13.3" evidence="2"/>
<accession>A0ABS5WEF7</accession>
<evidence type="ECO:0000259" key="6">
    <source>
        <dbReference type="PROSITE" id="PS50109"/>
    </source>
</evidence>
<dbReference type="Pfam" id="PF08447">
    <property type="entry name" value="PAS_3"/>
    <property type="match status" value="1"/>
</dbReference>
<dbReference type="PROSITE" id="PS50109">
    <property type="entry name" value="HIS_KIN"/>
    <property type="match status" value="1"/>
</dbReference>
<keyword evidence="4" id="KW-0808">Transferase</keyword>
<dbReference type="PROSITE" id="PS50112">
    <property type="entry name" value="PAS"/>
    <property type="match status" value="3"/>
</dbReference>
<dbReference type="InterPro" id="IPR035965">
    <property type="entry name" value="PAS-like_dom_sf"/>
</dbReference>
<dbReference type="Pfam" id="PF02518">
    <property type="entry name" value="HATPase_c"/>
    <property type="match status" value="1"/>
</dbReference>
<dbReference type="SMART" id="SM00091">
    <property type="entry name" value="PAS"/>
    <property type="match status" value="5"/>
</dbReference>
<organism evidence="9 10">
    <name type="scientific">Zobellia barbeyronii</name>
    <dbReference type="NCBI Taxonomy" id="2748009"/>
    <lineage>
        <taxon>Bacteria</taxon>
        <taxon>Pseudomonadati</taxon>
        <taxon>Bacteroidota</taxon>
        <taxon>Flavobacteriia</taxon>
        <taxon>Flavobacteriales</taxon>
        <taxon>Flavobacteriaceae</taxon>
        <taxon>Zobellia</taxon>
    </lineage>
</organism>
<proteinExistence type="predicted"/>
<comment type="caution">
    <text evidence="9">The sequence shown here is derived from an EMBL/GenBank/DDBJ whole genome shotgun (WGS) entry which is preliminary data.</text>
</comment>
<feature type="domain" description="PAS" evidence="7">
    <location>
        <begin position="7"/>
        <end position="76"/>
    </location>
</feature>
<dbReference type="Pfam" id="PF13426">
    <property type="entry name" value="PAS_9"/>
    <property type="match status" value="2"/>
</dbReference>
<sequence length="1092" mass="123623">MVEKLNDSELFKGIFQSSVEGILVVDEQGQIIKANPSVEKMFGYELGELVGKKVENLIPHQFEKSHENHRKGFAKSPSSRAMGKGEDLWGLRKDGVQIPVEISLSPTDIKDEHLVVAFVIDITERLLAQKKAAINTEKMNEAQSLAHVGSWFWNLKTGERNWSDEFYRICGLPPGDEQLTNETAFNFIHPDERQETKESVDFAIENGTAFSNNVRIVRADGTVRHITAHGRASYDAMGEPLEWFGTIQDITEQKEIEQRLEENLAKNKALLNALPDMTFILDYKGKFLDSYTPEPEKLFAPPDGLIGGNINELLPAHIAEAVRKGMDKTIETGELQFVEYDFDGENGRQFYEGRIVPMGKNKLLTIIRDITQERAIEDILYVRNRALGATASGIIICDTQKPDFPIIYGNEAFTRITGYEKVDFMGKNCRFLQDEDKEQIEIKIMSVAIEKGEACRVVLRNYRKDGSLFWNDISITPIYNSKKIMTHFVGVQNDVTTHKINEFFKIGQSHVMDMIIQHEPLKSIAYKIIETIETAIPNCQGSILLLDKLSRKLEILAAPNLSEIYTKAIENMFVGPGNGSSGTTAYLKEEVIVSDTFNDPLWEAFRELALKDNIKACWSFPIFSSNKELLGTFAIYFPVSRKPLDTEKEIIYNITQATSVAIDQHNEGVALKNSREELAAYAGALESKVADRTVELKDMVQKLVESNLSLEDQIQITKTAENSAIDSQKLLETIFKNFPRGFVGVVDLNLSVVFIEGEDLDAVGFREAIQVGKRIDELSNVPIQLKKKVKENVQKTLKGEHCSFEVKVENTSYLVNTTPLFNEDHLVTRALLVYNNISDQKRVEVEIRNTLEKEKELNELKSRFISMASHEFRTPLSTILSATNLIERQNEVGQEEKRIKYISKIKVSVKNLVGILNDFLSLSKLEEGKVISQPTLFDLVEFLESLVEEIQGVKKTGQIIEIINSQSNIEVQLDPKLLRHIVYNLLSNAIKYSQENKKISLKIDTKKTNLFIEITDQGIGIPTEDQVHLFQRFYRAKNAANYEGTGLGLNIVRQYVLLMKGNITFKSNLDQGTTFTIELPLNLLKNEKNTTY</sequence>
<dbReference type="InterPro" id="IPR000700">
    <property type="entry name" value="PAS-assoc_C"/>
</dbReference>
<dbReference type="InterPro" id="IPR003594">
    <property type="entry name" value="HATPase_dom"/>
</dbReference>
<dbReference type="Proteomes" id="UP000740413">
    <property type="component" value="Unassembled WGS sequence"/>
</dbReference>
<evidence type="ECO:0000256" key="1">
    <source>
        <dbReference type="ARBA" id="ARBA00000085"/>
    </source>
</evidence>
<name>A0ABS5WEF7_9FLAO</name>
<dbReference type="EMBL" id="JACATN010000003">
    <property type="protein sequence ID" value="MBT2161624.1"/>
    <property type="molecule type" value="Genomic_DNA"/>
</dbReference>
<dbReference type="PANTHER" id="PTHR43304:SF1">
    <property type="entry name" value="PAC DOMAIN-CONTAINING PROTEIN"/>
    <property type="match status" value="1"/>
</dbReference>
<feature type="domain" description="PAC" evidence="8">
    <location>
        <begin position="210"/>
        <end position="262"/>
    </location>
</feature>
<dbReference type="CDD" id="cd00130">
    <property type="entry name" value="PAS"/>
    <property type="match status" value="4"/>
</dbReference>
<protein>
    <recommendedName>
        <fullName evidence="2">histidine kinase</fullName>
        <ecNumber evidence="2">2.7.13.3</ecNumber>
    </recommendedName>
</protein>
<dbReference type="NCBIfam" id="TIGR00229">
    <property type="entry name" value="sensory_box"/>
    <property type="match status" value="3"/>
</dbReference>
<keyword evidence="10" id="KW-1185">Reference proteome</keyword>
<evidence type="ECO:0000256" key="4">
    <source>
        <dbReference type="ARBA" id="ARBA00022679"/>
    </source>
</evidence>
<evidence type="ECO:0000256" key="5">
    <source>
        <dbReference type="ARBA" id="ARBA00022777"/>
    </source>
</evidence>
<dbReference type="Gene3D" id="1.10.287.130">
    <property type="match status" value="1"/>
</dbReference>
<dbReference type="InterPro" id="IPR013655">
    <property type="entry name" value="PAS_fold_3"/>
</dbReference>
<dbReference type="PROSITE" id="PS50113">
    <property type="entry name" value="PAC"/>
    <property type="match status" value="2"/>
</dbReference>
<dbReference type="SUPFAM" id="SSF55785">
    <property type="entry name" value="PYP-like sensor domain (PAS domain)"/>
    <property type="match status" value="4"/>
</dbReference>
<dbReference type="PRINTS" id="PR00344">
    <property type="entry name" value="BCTRLSENSOR"/>
</dbReference>
<dbReference type="SMART" id="SM00387">
    <property type="entry name" value="HATPase_c"/>
    <property type="match status" value="1"/>
</dbReference>
<dbReference type="Pfam" id="PF13185">
    <property type="entry name" value="GAF_2"/>
    <property type="match status" value="1"/>
</dbReference>
<keyword evidence="5" id="KW-0418">Kinase</keyword>
<dbReference type="InterPro" id="IPR013656">
    <property type="entry name" value="PAS_4"/>
</dbReference>
<evidence type="ECO:0000259" key="8">
    <source>
        <dbReference type="PROSITE" id="PS50113"/>
    </source>
</evidence>
<evidence type="ECO:0000256" key="2">
    <source>
        <dbReference type="ARBA" id="ARBA00012438"/>
    </source>
</evidence>
<dbReference type="InterPro" id="IPR001610">
    <property type="entry name" value="PAC"/>
</dbReference>
<reference evidence="9 10" key="1">
    <citation type="submission" date="2020-06" db="EMBL/GenBank/DDBJ databases">
        <authorList>
            <person name="Isaeva M.P."/>
            <person name="Chernysheva N.Y."/>
        </authorList>
    </citation>
    <scope>NUCLEOTIDE SEQUENCE [LARGE SCALE GENOMIC DNA]</scope>
    <source>
        <strain evidence="9 10">KMM 6746</strain>
    </source>
</reference>
<dbReference type="InterPro" id="IPR052162">
    <property type="entry name" value="Sensor_kinase/Photoreceptor"/>
</dbReference>
<feature type="domain" description="PAS" evidence="7">
    <location>
        <begin position="385"/>
        <end position="452"/>
    </location>
</feature>
<evidence type="ECO:0000259" key="7">
    <source>
        <dbReference type="PROSITE" id="PS50112"/>
    </source>
</evidence>
<feature type="domain" description="PAC" evidence="8">
    <location>
        <begin position="453"/>
        <end position="507"/>
    </location>
</feature>
<dbReference type="InterPro" id="IPR000014">
    <property type="entry name" value="PAS"/>
</dbReference>
<dbReference type="Gene3D" id="3.30.450.20">
    <property type="entry name" value="PAS domain"/>
    <property type="match status" value="5"/>
</dbReference>
<dbReference type="InterPro" id="IPR036097">
    <property type="entry name" value="HisK_dim/P_sf"/>
</dbReference>
<dbReference type="SUPFAM" id="SSF47384">
    <property type="entry name" value="Homodimeric domain of signal transducing histidine kinase"/>
    <property type="match status" value="1"/>
</dbReference>